<evidence type="ECO:0000313" key="8">
    <source>
        <dbReference type="EMBL" id="QUC17575.1"/>
    </source>
</evidence>
<reference evidence="10" key="2">
    <citation type="journal article" date="2016" name="Genome Announc.">
        <title>Genome sequence of Ustilaginoidea virens IPU010, a rice pathogenic fungus causing false smut.</title>
        <authorList>
            <person name="Kumagai T."/>
            <person name="Ishii T."/>
            <person name="Terai G."/>
            <person name="Umemura M."/>
            <person name="Machida M."/>
            <person name="Asai K."/>
        </authorList>
    </citation>
    <scope>NUCLEOTIDE SEQUENCE [LARGE SCALE GENOMIC DNA]</scope>
    <source>
        <strain evidence="10">IPU010</strain>
    </source>
</reference>
<gene>
    <name evidence="8" type="ORF">UV8b_01816</name>
    <name evidence="7" type="ORF">UVI_02059220</name>
</gene>
<evidence type="ECO:0000313" key="7">
    <source>
        <dbReference type="EMBL" id="GAO19821.1"/>
    </source>
</evidence>
<protein>
    <submittedName>
        <fullName evidence="7">Uncharacterized protein</fullName>
    </submittedName>
</protein>
<keyword evidence="3 6" id="KW-0812">Transmembrane</keyword>
<dbReference type="Gene3D" id="6.10.110.10">
    <property type="match status" value="1"/>
</dbReference>
<dbReference type="KEGG" id="uvi:66062594"/>
<dbReference type="Pfam" id="PF06140">
    <property type="entry name" value="Ifi-6-16"/>
    <property type="match status" value="1"/>
</dbReference>
<feature type="transmembrane region" description="Helical" evidence="6">
    <location>
        <begin position="51"/>
        <end position="69"/>
    </location>
</feature>
<proteinExistence type="inferred from homology"/>
<evidence type="ECO:0000313" key="10">
    <source>
        <dbReference type="Proteomes" id="UP000054053"/>
    </source>
</evidence>
<evidence type="ECO:0000256" key="3">
    <source>
        <dbReference type="ARBA" id="ARBA00022692"/>
    </source>
</evidence>
<sequence>MGAERCSQMRELLANWPWAAEFASVFGFTLLLGFGPVGIGAGSLAAAFQSYMYGAFTPAGSLFATLTSFGMRGLMVPVAAGCAAVATAAWAILKWAWSWVGGAFSSRS</sequence>
<comment type="similarity">
    <text evidence="2">Belongs to the IFI6/IFI27 family.</text>
</comment>
<dbReference type="EMBL" id="BBTG02000057">
    <property type="protein sequence ID" value="GAO19821.1"/>
    <property type="molecule type" value="Genomic_DNA"/>
</dbReference>
<dbReference type="GO" id="GO:0016020">
    <property type="term" value="C:membrane"/>
    <property type="evidence" value="ECO:0007669"/>
    <property type="project" value="UniProtKB-SubCell"/>
</dbReference>
<name>A0A063BID0_USTVR</name>
<reference evidence="7" key="1">
    <citation type="journal article" date="2016" name="Genome Announc.">
        <title>Genome Sequence of Ustilaginoidea virens IPU010, a Rice Pathogenic Fungus Causing False Smut.</title>
        <authorList>
            <person name="Kumagai T."/>
            <person name="Ishii T."/>
            <person name="Terai G."/>
            <person name="Umemura M."/>
            <person name="Machida M."/>
            <person name="Asai K."/>
        </authorList>
    </citation>
    <scope>NUCLEOTIDE SEQUENCE [LARGE SCALE GENOMIC DNA]</scope>
    <source>
        <strain evidence="7">IPU010</strain>
    </source>
</reference>
<dbReference type="HOGENOM" id="CLU_165665_0_0_1"/>
<keyword evidence="9" id="KW-1185">Reference proteome</keyword>
<reference evidence="8" key="3">
    <citation type="submission" date="2020-03" db="EMBL/GenBank/DDBJ databases">
        <title>A mixture of massive structural variations and highly conserved coding sequences in Ustilaginoidea virens genome.</title>
        <authorList>
            <person name="Zhang K."/>
            <person name="Zhao Z."/>
            <person name="Zhang Z."/>
            <person name="Li Y."/>
            <person name="Hsiang T."/>
            <person name="Sun W."/>
        </authorList>
    </citation>
    <scope>NUCLEOTIDE SEQUENCE</scope>
    <source>
        <strain evidence="8">UV-8b</strain>
    </source>
</reference>
<keyword evidence="4 6" id="KW-1133">Transmembrane helix</keyword>
<organism evidence="7 10">
    <name type="scientific">Ustilaginoidea virens</name>
    <name type="common">Rice false smut fungus</name>
    <name type="synonym">Villosiclava virens</name>
    <dbReference type="NCBI Taxonomy" id="1159556"/>
    <lineage>
        <taxon>Eukaryota</taxon>
        <taxon>Fungi</taxon>
        <taxon>Dikarya</taxon>
        <taxon>Ascomycota</taxon>
        <taxon>Pezizomycotina</taxon>
        <taxon>Sordariomycetes</taxon>
        <taxon>Hypocreomycetidae</taxon>
        <taxon>Hypocreales</taxon>
        <taxon>Clavicipitaceae</taxon>
        <taxon>Ustilaginoidea</taxon>
    </lineage>
</organism>
<evidence type="ECO:0000256" key="4">
    <source>
        <dbReference type="ARBA" id="ARBA00022989"/>
    </source>
</evidence>
<dbReference type="EMBL" id="CP072754">
    <property type="protein sequence ID" value="QUC17575.1"/>
    <property type="molecule type" value="Genomic_DNA"/>
</dbReference>
<evidence type="ECO:0000256" key="6">
    <source>
        <dbReference type="SAM" id="Phobius"/>
    </source>
</evidence>
<evidence type="ECO:0000256" key="1">
    <source>
        <dbReference type="ARBA" id="ARBA00004141"/>
    </source>
</evidence>
<dbReference type="OrthoDB" id="4898105at2759"/>
<dbReference type="AlphaFoldDB" id="A0A063BID0"/>
<evidence type="ECO:0000256" key="5">
    <source>
        <dbReference type="ARBA" id="ARBA00023136"/>
    </source>
</evidence>
<accession>A0A063BID0</accession>
<evidence type="ECO:0000313" key="9">
    <source>
        <dbReference type="Proteomes" id="UP000027002"/>
    </source>
</evidence>
<comment type="subcellular location">
    <subcellularLocation>
        <location evidence="1">Membrane</location>
        <topology evidence="1">Multi-pass membrane protein</topology>
    </subcellularLocation>
</comment>
<dbReference type="GeneID" id="66062594"/>
<feature type="transmembrane region" description="Helical" evidence="6">
    <location>
        <begin position="76"/>
        <end position="97"/>
    </location>
</feature>
<feature type="transmembrane region" description="Helical" evidence="6">
    <location>
        <begin position="12"/>
        <end position="39"/>
    </location>
</feature>
<dbReference type="RefSeq" id="XP_042995248.1">
    <property type="nucleotide sequence ID" value="XM_043139314.1"/>
</dbReference>
<dbReference type="InterPro" id="IPR038213">
    <property type="entry name" value="IFI6/IFI27-like_sf"/>
</dbReference>
<keyword evidence="5 6" id="KW-0472">Membrane</keyword>
<dbReference type="Proteomes" id="UP000054053">
    <property type="component" value="Unassembled WGS sequence"/>
</dbReference>
<evidence type="ECO:0000256" key="2">
    <source>
        <dbReference type="ARBA" id="ARBA00007262"/>
    </source>
</evidence>
<dbReference type="STRING" id="1159556.A0A063BID0"/>
<dbReference type="Proteomes" id="UP000027002">
    <property type="component" value="Chromosome 2"/>
</dbReference>
<dbReference type="InterPro" id="IPR009311">
    <property type="entry name" value="IFI6/IFI27-like"/>
</dbReference>